<evidence type="ECO:0000256" key="2">
    <source>
        <dbReference type="ARBA" id="ARBA00029447"/>
    </source>
</evidence>
<evidence type="ECO:0000313" key="8">
    <source>
        <dbReference type="Proteomes" id="UP000784128"/>
    </source>
</evidence>
<dbReference type="InterPro" id="IPR003660">
    <property type="entry name" value="HAMP_dom"/>
</dbReference>
<reference evidence="7 8" key="1">
    <citation type="submission" date="2021-05" db="EMBL/GenBank/DDBJ databases">
        <title>The draft genome of Geobacter chapellei DSM 13688.</title>
        <authorList>
            <person name="Xu Z."/>
            <person name="Masuda Y."/>
            <person name="Itoh H."/>
            <person name="Senoo K."/>
        </authorList>
    </citation>
    <scope>NUCLEOTIDE SEQUENCE [LARGE SCALE GENOMIC DNA]</scope>
    <source>
        <strain evidence="7 8">DSM 13688</strain>
    </source>
</reference>
<dbReference type="Pfam" id="PF00672">
    <property type="entry name" value="HAMP"/>
    <property type="match status" value="1"/>
</dbReference>
<dbReference type="SUPFAM" id="SSF58104">
    <property type="entry name" value="Methyl-accepting chemotaxis protein (MCP) signaling domain"/>
    <property type="match status" value="1"/>
</dbReference>
<name>A0ABS5U7U9_9BACT</name>
<accession>A0ABS5U7U9</accession>
<keyword evidence="8" id="KW-1185">Reference proteome</keyword>
<feature type="transmembrane region" description="Helical" evidence="4">
    <location>
        <begin position="112"/>
        <end position="133"/>
    </location>
</feature>
<proteinExistence type="inferred from homology"/>
<evidence type="ECO:0000259" key="5">
    <source>
        <dbReference type="PROSITE" id="PS50111"/>
    </source>
</evidence>
<dbReference type="CDD" id="cd11386">
    <property type="entry name" value="MCP_signal"/>
    <property type="match status" value="1"/>
</dbReference>
<evidence type="ECO:0000313" key="7">
    <source>
        <dbReference type="EMBL" id="MBT1071719.1"/>
    </source>
</evidence>
<dbReference type="EMBL" id="JAHDYS010000006">
    <property type="protein sequence ID" value="MBT1071719.1"/>
    <property type="molecule type" value="Genomic_DNA"/>
</dbReference>
<dbReference type="InterPro" id="IPR004089">
    <property type="entry name" value="MCPsignal_dom"/>
</dbReference>
<keyword evidence="1 3" id="KW-0807">Transducer</keyword>
<protein>
    <submittedName>
        <fullName evidence="7">Methyl-accepting chemotaxis protein</fullName>
    </submittedName>
</protein>
<keyword evidence="4" id="KW-0472">Membrane</keyword>
<dbReference type="PANTHER" id="PTHR32089">
    <property type="entry name" value="METHYL-ACCEPTING CHEMOTAXIS PROTEIN MCPB"/>
    <property type="match status" value="1"/>
</dbReference>
<keyword evidence="4" id="KW-1133">Transmembrane helix</keyword>
<dbReference type="Gene3D" id="3.30.450.290">
    <property type="match status" value="1"/>
</dbReference>
<comment type="caution">
    <text evidence="7">The sequence shown here is derived from an EMBL/GenBank/DDBJ whole genome shotgun (WGS) entry which is preliminary data.</text>
</comment>
<dbReference type="PROSITE" id="PS50111">
    <property type="entry name" value="CHEMOTAXIS_TRANSDUC_2"/>
    <property type="match status" value="1"/>
</dbReference>
<evidence type="ECO:0000256" key="3">
    <source>
        <dbReference type="PROSITE-ProRule" id="PRU00284"/>
    </source>
</evidence>
<evidence type="ECO:0000256" key="1">
    <source>
        <dbReference type="ARBA" id="ARBA00023224"/>
    </source>
</evidence>
<dbReference type="PANTHER" id="PTHR32089:SF112">
    <property type="entry name" value="LYSOZYME-LIKE PROTEIN-RELATED"/>
    <property type="match status" value="1"/>
</dbReference>
<evidence type="ECO:0000256" key="4">
    <source>
        <dbReference type="SAM" id="Phobius"/>
    </source>
</evidence>
<feature type="domain" description="HAMP" evidence="6">
    <location>
        <begin position="135"/>
        <end position="189"/>
    </location>
</feature>
<dbReference type="PROSITE" id="PS50885">
    <property type="entry name" value="HAMP"/>
    <property type="match status" value="1"/>
</dbReference>
<evidence type="ECO:0000259" key="6">
    <source>
        <dbReference type="PROSITE" id="PS50885"/>
    </source>
</evidence>
<dbReference type="SMART" id="SM00304">
    <property type="entry name" value="HAMP"/>
    <property type="match status" value="1"/>
</dbReference>
<dbReference type="CDD" id="cd06225">
    <property type="entry name" value="HAMP"/>
    <property type="match status" value="1"/>
</dbReference>
<sequence length="466" mass="49425">MMKDASKEVVTYIHEAKQRNFVTDLTIYNENAKEIGAQNSAENASIAQALKSGKTIEFITTDNGIKNLNMAVPMPNEEKCKQCHDKEPKFLGGILIKTSLQKGHELSRKTSLTLLVLSLSFFLILLGSLYFFLKKIIITPIIECSSKVHELGSGEGDLTKIIPVTTEDELGDLAAGINALISKIHGIISQIAHNAGALSTAADRLLTNSVKMSAGIDEAVAQTDMVAAASEEMAATSTDIARNCVGAAEESTRANNSSATGAKVVEATVEVMARIASKVRQSAGTIESLGNRSEQIGEIIGTIEEIADQTNLLALNAAIEAARAGEQGRGFAVVADEVRALAERTTRATREIGDMIKMIQSETKSAVTSMEEGVQEVELGTAEAAKSGRALQDIIDEISAVVMQVNQIATAAEEQTATTNEISGNIHKVTAVVQEAACGARESSIAADELAVLANDLKRLVGLFKL</sequence>
<dbReference type="InterPro" id="IPR048904">
    <property type="entry name" value="Mcp40H-20-like_sensor"/>
</dbReference>
<organism evidence="7 8">
    <name type="scientific">Pelotalea chapellei</name>
    <dbReference type="NCBI Taxonomy" id="44671"/>
    <lineage>
        <taxon>Bacteria</taxon>
        <taxon>Pseudomonadati</taxon>
        <taxon>Thermodesulfobacteriota</taxon>
        <taxon>Desulfuromonadia</taxon>
        <taxon>Geobacterales</taxon>
        <taxon>Geobacteraceae</taxon>
        <taxon>Pelotalea</taxon>
    </lineage>
</organism>
<keyword evidence="4" id="KW-0812">Transmembrane</keyword>
<dbReference type="Proteomes" id="UP000784128">
    <property type="component" value="Unassembled WGS sequence"/>
</dbReference>
<dbReference type="SMART" id="SM00283">
    <property type="entry name" value="MA"/>
    <property type="match status" value="1"/>
</dbReference>
<dbReference type="Pfam" id="PF00015">
    <property type="entry name" value="MCPsignal"/>
    <property type="match status" value="1"/>
</dbReference>
<feature type="domain" description="Methyl-accepting transducer" evidence="5">
    <location>
        <begin position="194"/>
        <end position="430"/>
    </location>
</feature>
<comment type="similarity">
    <text evidence="2">Belongs to the methyl-accepting chemotaxis (MCP) protein family.</text>
</comment>
<dbReference type="Gene3D" id="1.10.287.950">
    <property type="entry name" value="Methyl-accepting chemotaxis protein"/>
    <property type="match status" value="1"/>
</dbReference>
<dbReference type="Pfam" id="PF21563">
    <property type="entry name" value="Mcp40H-20_sensor"/>
    <property type="match status" value="1"/>
</dbReference>
<gene>
    <name evidence="7" type="ORF">KJB30_07990</name>
</gene>